<feature type="domain" description="J" evidence="8">
    <location>
        <begin position="34"/>
        <end position="98"/>
    </location>
</feature>
<keyword evidence="11" id="KW-1185">Reference proteome</keyword>
<evidence type="ECO:0000313" key="10">
    <source>
        <dbReference type="EMBL" id="CBY19650.1"/>
    </source>
</evidence>
<dbReference type="PANTHER" id="PTHR44653:SF2">
    <property type="entry name" value="DNAJ HOMOLOG SUBFAMILY C MEMBER 1"/>
    <property type="match status" value="1"/>
</dbReference>
<dbReference type="Pfam" id="PF23082">
    <property type="entry name" value="Myb_DNA-binding_2"/>
    <property type="match status" value="1"/>
</dbReference>
<dbReference type="CDD" id="cd06257">
    <property type="entry name" value="DnaJ"/>
    <property type="match status" value="1"/>
</dbReference>
<dbReference type="InterPro" id="IPR001005">
    <property type="entry name" value="SANT/Myb"/>
</dbReference>
<dbReference type="AlphaFoldDB" id="E4XHU2"/>
<evidence type="ECO:0000256" key="3">
    <source>
        <dbReference type="ARBA" id="ARBA00022989"/>
    </source>
</evidence>
<keyword evidence="1 7" id="KW-0812">Transmembrane</keyword>
<dbReference type="EMBL" id="FN653052">
    <property type="protein sequence ID" value="CBY19650.1"/>
    <property type="molecule type" value="Genomic_DNA"/>
</dbReference>
<accession>E4XHU2</accession>
<dbReference type="SUPFAM" id="SSF46565">
    <property type="entry name" value="Chaperone J-domain"/>
    <property type="match status" value="1"/>
</dbReference>
<feature type="domain" description="Myb-like" evidence="9">
    <location>
        <begin position="384"/>
        <end position="435"/>
    </location>
</feature>
<evidence type="ECO:0000256" key="7">
    <source>
        <dbReference type="SAM" id="Phobius"/>
    </source>
</evidence>
<dbReference type="SMART" id="SM00717">
    <property type="entry name" value="SANT"/>
    <property type="match status" value="2"/>
</dbReference>
<dbReference type="OrthoDB" id="10250354at2759"/>
<dbReference type="PROSITE" id="PS50076">
    <property type="entry name" value="DNAJ_2"/>
    <property type="match status" value="1"/>
</dbReference>
<dbReference type="InterPro" id="IPR036869">
    <property type="entry name" value="J_dom_sf"/>
</dbReference>
<dbReference type="Proteomes" id="UP000001307">
    <property type="component" value="Unassembled WGS sequence"/>
</dbReference>
<keyword evidence="2" id="KW-0732">Signal</keyword>
<dbReference type="GO" id="GO:0012505">
    <property type="term" value="C:endomembrane system"/>
    <property type="evidence" value="ECO:0007669"/>
    <property type="project" value="UniProtKB-SubCell"/>
</dbReference>
<dbReference type="PANTHER" id="PTHR44653">
    <property type="entry name" value="DNAJ HOMOLOG SUBFAMILY C MEMBER 1"/>
    <property type="match status" value="1"/>
</dbReference>
<dbReference type="FunCoup" id="E4XHU2">
    <property type="interactions" value="148"/>
</dbReference>
<sequence>MKGIFVLLGIVYGQFGASQEELDLFDLVEDVNANFYDFLGVEQTATTKEIKSKYRKLSLTWHPDKNSTDGATDNFRKLAQIVEVMKNEEMRERYNRVLVEGLPNWKSAAFYMRKMRKMSLLEISILLVSIATIIHYCTMWGSYWEKKMILADQIDAVSKRKKQKDAVKHLEQAHSSVPYPSLGNLLPFLIVRGTLACIKAIPEAIKTARDLKAQEAARLLAEKDAIENEKKEIAEERVRREKSKKERFEKEKQRKAKEMERRAAQLKEIQELQARRKEEEEDDYDELEEDLYGDVTKKRKNDGPRPWTEEDMLTLTKLLAKFPGGTSNRWDRIADEMDRPVSEITKKTKEAQKKMHQYTSGTNMYSCSTVVTQRKGKTEETTKDDKKEVDEWSQTQQKLLEVALKKIGKDEENRWDKIAETVEGKTKRQCMLRYKFIGSWFIKTSFQSRFLLEISFYKKNITVSFQNQGKAQQLKTQKVQ</sequence>
<evidence type="ECO:0000256" key="6">
    <source>
        <dbReference type="SAM" id="MobiDB-lite"/>
    </source>
</evidence>
<dbReference type="Pfam" id="PF00226">
    <property type="entry name" value="DnaJ"/>
    <property type="match status" value="1"/>
</dbReference>
<evidence type="ECO:0000259" key="9">
    <source>
        <dbReference type="PROSITE" id="PS50090"/>
    </source>
</evidence>
<evidence type="ECO:0000256" key="5">
    <source>
        <dbReference type="ARBA" id="ARBA00037847"/>
    </source>
</evidence>
<evidence type="ECO:0000259" key="8">
    <source>
        <dbReference type="PROSITE" id="PS50076"/>
    </source>
</evidence>
<dbReference type="InterPro" id="IPR001623">
    <property type="entry name" value="DnaJ_domain"/>
</dbReference>
<comment type="subcellular location">
    <subcellularLocation>
        <location evidence="5">Endomembrane system</location>
        <topology evidence="5">Single-pass membrane protein</topology>
    </subcellularLocation>
</comment>
<dbReference type="PRINTS" id="PR00625">
    <property type="entry name" value="JDOMAIN"/>
</dbReference>
<dbReference type="Gene3D" id="1.10.10.60">
    <property type="entry name" value="Homeodomain-like"/>
    <property type="match status" value="2"/>
</dbReference>
<dbReference type="CDD" id="cd00167">
    <property type="entry name" value="SANT"/>
    <property type="match status" value="1"/>
</dbReference>
<evidence type="ECO:0000256" key="2">
    <source>
        <dbReference type="ARBA" id="ARBA00022729"/>
    </source>
</evidence>
<name>E4XHU2_OIKDI</name>
<dbReference type="Pfam" id="PF00249">
    <property type="entry name" value="Myb_DNA-binding"/>
    <property type="match status" value="1"/>
</dbReference>
<dbReference type="Gene3D" id="1.10.287.110">
    <property type="entry name" value="DnaJ domain"/>
    <property type="match status" value="1"/>
</dbReference>
<dbReference type="SMART" id="SM00271">
    <property type="entry name" value="DnaJ"/>
    <property type="match status" value="1"/>
</dbReference>
<dbReference type="PROSITE" id="PS50090">
    <property type="entry name" value="MYB_LIKE"/>
    <property type="match status" value="1"/>
</dbReference>
<gene>
    <name evidence="10" type="ORF">GSOID_T00011076001</name>
</gene>
<dbReference type="InterPro" id="IPR009057">
    <property type="entry name" value="Homeodomain-like_sf"/>
</dbReference>
<proteinExistence type="predicted"/>
<feature type="transmembrane region" description="Helical" evidence="7">
    <location>
        <begin position="120"/>
        <end position="144"/>
    </location>
</feature>
<reference evidence="10" key="1">
    <citation type="journal article" date="2010" name="Science">
        <title>Plasticity of animal genome architecture unmasked by rapid evolution of a pelagic tunicate.</title>
        <authorList>
            <person name="Denoeud F."/>
            <person name="Henriet S."/>
            <person name="Mungpakdee S."/>
            <person name="Aury J.M."/>
            <person name="Da Silva C."/>
            <person name="Brinkmann H."/>
            <person name="Mikhaleva J."/>
            <person name="Olsen L.C."/>
            <person name="Jubin C."/>
            <person name="Canestro C."/>
            <person name="Bouquet J.M."/>
            <person name="Danks G."/>
            <person name="Poulain J."/>
            <person name="Campsteijn C."/>
            <person name="Adamski M."/>
            <person name="Cross I."/>
            <person name="Yadetie F."/>
            <person name="Muffato M."/>
            <person name="Louis A."/>
            <person name="Butcher S."/>
            <person name="Tsagkogeorga G."/>
            <person name="Konrad A."/>
            <person name="Singh S."/>
            <person name="Jensen M.F."/>
            <person name="Cong E.H."/>
            <person name="Eikeseth-Otteraa H."/>
            <person name="Noel B."/>
            <person name="Anthouard V."/>
            <person name="Porcel B.M."/>
            <person name="Kachouri-Lafond R."/>
            <person name="Nishino A."/>
            <person name="Ugolini M."/>
            <person name="Chourrout P."/>
            <person name="Nishida H."/>
            <person name="Aasland R."/>
            <person name="Huzurbazar S."/>
            <person name="Westhof E."/>
            <person name="Delsuc F."/>
            <person name="Lehrach H."/>
            <person name="Reinhardt R."/>
            <person name="Weissenbach J."/>
            <person name="Roy S.W."/>
            <person name="Artiguenave F."/>
            <person name="Postlethwait J.H."/>
            <person name="Manak J.R."/>
            <person name="Thompson E.M."/>
            <person name="Jaillon O."/>
            <person name="Du Pasquier L."/>
            <person name="Boudinot P."/>
            <person name="Liberles D.A."/>
            <person name="Volff J.N."/>
            <person name="Philippe H."/>
            <person name="Lenhard B."/>
            <person name="Roest Crollius H."/>
            <person name="Wincker P."/>
            <person name="Chourrout D."/>
        </authorList>
    </citation>
    <scope>NUCLEOTIDE SEQUENCE [LARGE SCALE GENOMIC DNA]</scope>
</reference>
<keyword evidence="4 7" id="KW-0472">Membrane</keyword>
<feature type="region of interest" description="Disordered" evidence="6">
    <location>
        <begin position="234"/>
        <end position="262"/>
    </location>
</feature>
<evidence type="ECO:0008006" key="12">
    <source>
        <dbReference type="Google" id="ProtNLM"/>
    </source>
</evidence>
<evidence type="ECO:0000256" key="1">
    <source>
        <dbReference type="ARBA" id="ARBA00022692"/>
    </source>
</evidence>
<protein>
    <recommendedName>
        <fullName evidence="12">DnaJ homolog subfamily C member 1</fullName>
    </recommendedName>
</protein>
<keyword evidence="3 7" id="KW-1133">Transmembrane helix</keyword>
<dbReference type="InterPro" id="IPR052606">
    <property type="entry name" value="DnaJ_domain_protein"/>
</dbReference>
<organism evidence="10">
    <name type="scientific">Oikopleura dioica</name>
    <name type="common">Tunicate</name>
    <dbReference type="NCBI Taxonomy" id="34765"/>
    <lineage>
        <taxon>Eukaryota</taxon>
        <taxon>Metazoa</taxon>
        <taxon>Chordata</taxon>
        <taxon>Tunicata</taxon>
        <taxon>Appendicularia</taxon>
        <taxon>Copelata</taxon>
        <taxon>Oikopleuridae</taxon>
        <taxon>Oikopleura</taxon>
    </lineage>
</organism>
<evidence type="ECO:0000256" key="4">
    <source>
        <dbReference type="ARBA" id="ARBA00023136"/>
    </source>
</evidence>
<dbReference type="InParanoid" id="E4XHU2"/>
<evidence type="ECO:0000313" key="11">
    <source>
        <dbReference type="Proteomes" id="UP000001307"/>
    </source>
</evidence>
<dbReference type="SUPFAM" id="SSF46689">
    <property type="entry name" value="Homeodomain-like"/>
    <property type="match status" value="2"/>
</dbReference>